<dbReference type="PANTHER" id="PTHR34385:SF1">
    <property type="entry name" value="PEPTIDOGLYCAN L-ALANYL-D-GLUTAMATE ENDOPEPTIDASE CWLK"/>
    <property type="match status" value="1"/>
</dbReference>
<dbReference type="InterPro" id="IPR003709">
    <property type="entry name" value="VanY-like_core_dom"/>
</dbReference>
<dbReference type="AlphaFoldDB" id="A0A511JBI0"/>
<organism evidence="3 4">
    <name type="scientific">Cellulomonas composti</name>
    <dbReference type="NCBI Taxonomy" id="266130"/>
    <lineage>
        <taxon>Bacteria</taxon>
        <taxon>Bacillati</taxon>
        <taxon>Actinomycetota</taxon>
        <taxon>Actinomycetes</taxon>
        <taxon>Micrococcales</taxon>
        <taxon>Cellulomonadaceae</taxon>
        <taxon>Cellulomonas</taxon>
    </lineage>
</organism>
<evidence type="ECO:0000313" key="4">
    <source>
        <dbReference type="Proteomes" id="UP000321720"/>
    </source>
</evidence>
<dbReference type="OrthoDB" id="516973at2"/>
<dbReference type="Pfam" id="PF14517">
    <property type="entry name" value="Tachylectin"/>
    <property type="match status" value="1"/>
</dbReference>
<dbReference type="GO" id="GO:0006508">
    <property type="term" value="P:proteolysis"/>
    <property type="evidence" value="ECO:0007669"/>
    <property type="project" value="InterPro"/>
</dbReference>
<keyword evidence="4" id="KW-1185">Reference proteome</keyword>
<name>A0A511JBI0_9CELL</name>
<evidence type="ECO:0000259" key="2">
    <source>
        <dbReference type="Pfam" id="PF14517"/>
    </source>
</evidence>
<dbReference type="InterPro" id="IPR023294">
    <property type="entry name" value="Tachylectin2"/>
</dbReference>
<feature type="domain" description="Tachylectin 2" evidence="2">
    <location>
        <begin position="70"/>
        <end position="278"/>
    </location>
</feature>
<gene>
    <name evidence="3" type="ORF">CCO02nite_18170</name>
</gene>
<comment type="caution">
    <text evidence="3">The sequence shown here is derived from an EMBL/GenBank/DDBJ whole genome shotgun (WGS) entry which is preliminary data.</text>
</comment>
<dbReference type="InterPro" id="IPR052179">
    <property type="entry name" value="DD-CPase-like"/>
</dbReference>
<dbReference type="GO" id="GO:0008233">
    <property type="term" value="F:peptidase activity"/>
    <property type="evidence" value="ECO:0007669"/>
    <property type="project" value="InterPro"/>
</dbReference>
<dbReference type="CDD" id="cd14814">
    <property type="entry name" value="Peptidase_M15"/>
    <property type="match status" value="1"/>
</dbReference>
<reference evidence="3 4" key="1">
    <citation type="submission" date="2019-07" db="EMBL/GenBank/DDBJ databases">
        <title>Whole genome shotgun sequence of Cellulomonas composti NBRC 100758.</title>
        <authorList>
            <person name="Hosoyama A."/>
            <person name="Uohara A."/>
            <person name="Ohji S."/>
            <person name="Ichikawa N."/>
        </authorList>
    </citation>
    <scope>NUCLEOTIDE SEQUENCE [LARGE SCALE GENOMIC DNA]</scope>
    <source>
        <strain evidence="3 4">NBRC 100758</strain>
    </source>
</reference>
<evidence type="ECO:0000259" key="1">
    <source>
        <dbReference type="Pfam" id="PF02557"/>
    </source>
</evidence>
<dbReference type="InterPro" id="IPR009045">
    <property type="entry name" value="Zn_M74/Hedgehog-like"/>
</dbReference>
<dbReference type="SUPFAM" id="SSF55166">
    <property type="entry name" value="Hedgehog/DD-peptidase"/>
    <property type="match status" value="1"/>
</dbReference>
<accession>A0A511JBI0</accession>
<sequence>MVGRRSHPSTPWALAGVLVTLLALLASLALPTRAAASPAPATVASATAAATEAAAAGAGRCTGDLTLYGLRSDGRLTVSVVDPATGRLRSTAASSARLGFEAQAWTMLDARTILVTAKATGALWRVDVTATAPLTFVRTRLASSGWPVTFLAADGAGHLYGYESSRIVRWSVSGTRPTAAGITGRTVIGWIGKIKTLTASGADHLYVTTTTGRLVELSVDAAGRLGRIDVATSGWDDRRHVVSPGGGLVYAVAWGTRTMSWYARTASGFAAQPDAVGASWGQVRLSVAQAPCVTTLPVETDCTLVSTSTPQQYTVLAAGFRVHPCVADRVERMVAAARAAGFALGGSAWRDTATQIALRKQNCGTSQYAIWEMPSSECTPPTARPGTSQHERGLALDLTLNGRSLTSTSPAFTWLKANAATYGFANLPSEPWHWSTTGW</sequence>
<proteinExistence type="predicted"/>
<dbReference type="EMBL" id="BJWG01000007">
    <property type="protein sequence ID" value="GEL95159.1"/>
    <property type="molecule type" value="Genomic_DNA"/>
</dbReference>
<feature type="domain" description="D-alanyl-D-alanine carboxypeptidase-like core" evidence="1">
    <location>
        <begin position="321"/>
        <end position="435"/>
    </location>
</feature>
<dbReference type="PANTHER" id="PTHR34385">
    <property type="entry name" value="D-ALANYL-D-ALANINE CARBOXYPEPTIDASE"/>
    <property type="match status" value="1"/>
</dbReference>
<dbReference type="RefSeq" id="WP_146842807.1">
    <property type="nucleotide sequence ID" value="NZ_BJWG01000007.1"/>
</dbReference>
<dbReference type="Proteomes" id="UP000321720">
    <property type="component" value="Unassembled WGS sequence"/>
</dbReference>
<dbReference type="Pfam" id="PF02557">
    <property type="entry name" value="VanY"/>
    <property type="match status" value="1"/>
</dbReference>
<dbReference type="Gene3D" id="3.30.1380.10">
    <property type="match status" value="1"/>
</dbReference>
<dbReference type="SUPFAM" id="SSF101898">
    <property type="entry name" value="NHL repeat"/>
    <property type="match status" value="1"/>
</dbReference>
<protein>
    <submittedName>
        <fullName evidence="3">Uncharacterized protein</fullName>
    </submittedName>
</protein>
<evidence type="ECO:0000313" key="3">
    <source>
        <dbReference type="EMBL" id="GEL95159.1"/>
    </source>
</evidence>
<dbReference type="Gene3D" id="2.115.10.10">
    <property type="entry name" value="Tachylectin 2"/>
    <property type="match status" value="1"/>
</dbReference>